<evidence type="ECO:0000256" key="12">
    <source>
        <dbReference type="ARBA" id="ARBA00047398"/>
    </source>
</evidence>
<feature type="binding site" evidence="13">
    <location>
        <position position="234"/>
    </location>
    <ligand>
        <name>Zn(2+)</name>
        <dbReference type="ChEBI" id="CHEBI:29105"/>
    </ligand>
</feature>
<dbReference type="Pfam" id="PF23493">
    <property type="entry name" value="CysS_C"/>
    <property type="match status" value="1"/>
</dbReference>
<evidence type="ECO:0000256" key="7">
    <source>
        <dbReference type="ARBA" id="ARBA00022741"/>
    </source>
</evidence>
<dbReference type="InterPro" id="IPR024909">
    <property type="entry name" value="Cys-tRNA/MSH_ligase"/>
</dbReference>
<evidence type="ECO:0000256" key="6">
    <source>
        <dbReference type="ARBA" id="ARBA00022723"/>
    </source>
</evidence>
<reference evidence="15" key="1">
    <citation type="submission" date="2020-10" db="EMBL/GenBank/DDBJ databases">
        <authorList>
            <person name="Gilroy R."/>
        </authorList>
    </citation>
    <scope>NUCLEOTIDE SEQUENCE</scope>
    <source>
        <strain evidence="15">2830</strain>
    </source>
</reference>
<evidence type="ECO:0000256" key="3">
    <source>
        <dbReference type="ARBA" id="ARBA00011245"/>
    </source>
</evidence>
<evidence type="ECO:0000256" key="10">
    <source>
        <dbReference type="ARBA" id="ARBA00022917"/>
    </source>
</evidence>
<feature type="binding site" evidence="13">
    <location>
        <position position="29"/>
    </location>
    <ligand>
        <name>Zn(2+)</name>
        <dbReference type="ChEBI" id="CHEBI:29105"/>
    </ligand>
</feature>
<evidence type="ECO:0000256" key="9">
    <source>
        <dbReference type="ARBA" id="ARBA00022840"/>
    </source>
</evidence>
<organism evidence="15 16">
    <name type="scientific">Candidatus Avidehalobacter gallistercoris</name>
    <dbReference type="NCBI Taxonomy" id="2840694"/>
    <lineage>
        <taxon>Bacteria</taxon>
        <taxon>Bacillati</taxon>
        <taxon>Bacillota</taxon>
        <taxon>Clostridia</taxon>
        <taxon>Eubacteriales</taxon>
        <taxon>Peptococcaceae</taxon>
        <taxon>Peptococcaceae incertae sedis</taxon>
        <taxon>Candidatus Avidehalobacter</taxon>
    </lineage>
</organism>
<evidence type="ECO:0000256" key="4">
    <source>
        <dbReference type="ARBA" id="ARBA00022490"/>
    </source>
</evidence>
<comment type="caution">
    <text evidence="15">The sequence shown here is derived from an EMBL/GenBank/DDBJ whole genome shotgun (WGS) entry which is preliminary data.</text>
</comment>
<protein>
    <recommendedName>
        <fullName evidence="13">Cysteine--tRNA ligase</fullName>
        <ecNumber evidence="13">6.1.1.16</ecNumber>
    </recommendedName>
    <alternativeName>
        <fullName evidence="13">Cysteinyl-tRNA synthetase</fullName>
        <shortName evidence="13">CysRS</shortName>
    </alternativeName>
</protein>
<evidence type="ECO:0000256" key="5">
    <source>
        <dbReference type="ARBA" id="ARBA00022598"/>
    </source>
</evidence>
<feature type="domain" description="Cysteinyl-tRNA synthetase class Ia DALR" evidence="14">
    <location>
        <begin position="354"/>
        <end position="414"/>
    </location>
</feature>
<feature type="short sequence motif" description="'KMSKS' region" evidence="13">
    <location>
        <begin position="266"/>
        <end position="270"/>
    </location>
</feature>
<comment type="catalytic activity">
    <reaction evidence="12 13">
        <text>tRNA(Cys) + L-cysteine + ATP = L-cysteinyl-tRNA(Cys) + AMP + diphosphate</text>
        <dbReference type="Rhea" id="RHEA:17773"/>
        <dbReference type="Rhea" id="RHEA-COMP:9661"/>
        <dbReference type="Rhea" id="RHEA-COMP:9679"/>
        <dbReference type="ChEBI" id="CHEBI:30616"/>
        <dbReference type="ChEBI" id="CHEBI:33019"/>
        <dbReference type="ChEBI" id="CHEBI:35235"/>
        <dbReference type="ChEBI" id="CHEBI:78442"/>
        <dbReference type="ChEBI" id="CHEBI:78517"/>
        <dbReference type="ChEBI" id="CHEBI:456215"/>
        <dbReference type="EC" id="6.1.1.16"/>
    </reaction>
</comment>
<comment type="similarity">
    <text evidence="2 13">Belongs to the class-I aminoacyl-tRNA synthetase family.</text>
</comment>
<dbReference type="PRINTS" id="PR00983">
    <property type="entry name" value="TRNASYNTHCYS"/>
</dbReference>
<dbReference type="CDD" id="cd00672">
    <property type="entry name" value="CysRS_core"/>
    <property type="match status" value="1"/>
</dbReference>
<dbReference type="SMART" id="SM00840">
    <property type="entry name" value="DALR_2"/>
    <property type="match status" value="1"/>
</dbReference>
<dbReference type="GO" id="GO:0005829">
    <property type="term" value="C:cytosol"/>
    <property type="evidence" value="ECO:0007669"/>
    <property type="project" value="TreeGrafter"/>
</dbReference>
<name>A0A9D1KYW2_9FIRM</name>
<accession>A0A9D1KYW2</accession>
<dbReference type="SUPFAM" id="SSF47323">
    <property type="entry name" value="Anticodon-binding domain of a subclass of class I aminoacyl-tRNA synthetases"/>
    <property type="match status" value="1"/>
</dbReference>
<evidence type="ECO:0000256" key="8">
    <source>
        <dbReference type="ARBA" id="ARBA00022833"/>
    </source>
</evidence>
<dbReference type="FunFam" id="3.40.50.620:FF:000009">
    <property type="entry name" value="Cysteine--tRNA ligase"/>
    <property type="match status" value="1"/>
</dbReference>
<keyword evidence="9 13" id="KW-0067">ATP-binding</keyword>
<evidence type="ECO:0000256" key="2">
    <source>
        <dbReference type="ARBA" id="ARBA00005594"/>
    </source>
</evidence>
<comment type="cofactor">
    <cofactor evidence="13">
        <name>Zn(2+)</name>
        <dbReference type="ChEBI" id="CHEBI:29105"/>
    </cofactor>
    <text evidence="13">Binds 1 zinc ion per subunit.</text>
</comment>
<dbReference type="InterPro" id="IPR056411">
    <property type="entry name" value="CysS_C"/>
</dbReference>
<feature type="binding site" evidence="13">
    <location>
        <position position="238"/>
    </location>
    <ligand>
        <name>Zn(2+)</name>
        <dbReference type="ChEBI" id="CHEBI:29105"/>
    </ligand>
</feature>
<evidence type="ECO:0000313" key="16">
    <source>
        <dbReference type="Proteomes" id="UP000824124"/>
    </source>
</evidence>
<reference evidence="15" key="2">
    <citation type="journal article" date="2021" name="PeerJ">
        <title>Extensive microbial diversity within the chicken gut microbiome revealed by metagenomics and culture.</title>
        <authorList>
            <person name="Gilroy R."/>
            <person name="Ravi A."/>
            <person name="Getino M."/>
            <person name="Pursley I."/>
            <person name="Horton D.L."/>
            <person name="Alikhan N.F."/>
            <person name="Baker D."/>
            <person name="Gharbi K."/>
            <person name="Hall N."/>
            <person name="Watson M."/>
            <person name="Adriaenssens E.M."/>
            <person name="Foster-Nyarko E."/>
            <person name="Jarju S."/>
            <person name="Secka A."/>
            <person name="Antonio M."/>
            <person name="Oren A."/>
            <person name="Chaudhuri R.R."/>
            <person name="La Ragione R."/>
            <person name="Hildebrand F."/>
            <person name="Pallen M.J."/>
        </authorList>
    </citation>
    <scope>NUCLEOTIDE SEQUENCE</scope>
    <source>
        <strain evidence="15">2830</strain>
    </source>
</reference>
<dbReference type="GO" id="GO:0004817">
    <property type="term" value="F:cysteine-tRNA ligase activity"/>
    <property type="evidence" value="ECO:0007669"/>
    <property type="project" value="UniProtKB-UniRule"/>
</dbReference>
<feature type="binding site" evidence="13">
    <location>
        <position position="269"/>
    </location>
    <ligand>
        <name>ATP</name>
        <dbReference type="ChEBI" id="CHEBI:30616"/>
    </ligand>
</feature>
<dbReference type="HAMAP" id="MF_00041">
    <property type="entry name" value="Cys_tRNA_synth"/>
    <property type="match status" value="1"/>
</dbReference>
<evidence type="ECO:0000256" key="1">
    <source>
        <dbReference type="ARBA" id="ARBA00004496"/>
    </source>
</evidence>
<feature type="binding site" evidence="13">
    <location>
        <position position="209"/>
    </location>
    <ligand>
        <name>Zn(2+)</name>
        <dbReference type="ChEBI" id="CHEBI:29105"/>
    </ligand>
</feature>
<keyword evidence="8 13" id="KW-0862">Zinc</keyword>
<dbReference type="GO" id="GO:0008270">
    <property type="term" value="F:zinc ion binding"/>
    <property type="evidence" value="ECO:0007669"/>
    <property type="project" value="UniProtKB-UniRule"/>
</dbReference>
<dbReference type="InterPro" id="IPR032678">
    <property type="entry name" value="tRNA-synt_1_cat_dom"/>
</dbReference>
<evidence type="ECO:0000256" key="11">
    <source>
        <dbReference type="ARBA" id="ARBA00023146"/>
    </source>
</evidence>
<keyword evidence="10 13" id="KW-0648">Protein biosynthesis</keyword>
<dbReference type="PANTHER" id="PTHR10890">
    <property type="entry name" value="CYSTEINYL-TRNA SYNTHETASE"/>
    <property type="match status" value="1"/>
</dbReference>
<dbReference type="SUPFAM" id="SSF52374">
    <property type="entry name" value="Nucleotidylyl transferase"/>
    <property type="match status" value="1"/>
</dbReference>
<keyword evidence="4 13" id="KW-0963">Cytoplasm</keyword>
<keyword evidence="6 13" id="KW-0479">Metal-binding</keyword>
<dbReference type="Gene3D" id="1.20.120.1910">
    <property type="entry name" value="Cysteine-tRNA ligase, C-terminal anti-codon recognition domain"/>
    <property type="match status" value="1"/>
</dbReference>
<dbReference type="InterPro" id="IPR014729">
    <property type="entry name" value="Rossmann-like_a/b/a_fold"/>
</dbReference>
<dbReference type="Gene3D" id="3.40.50.620">
    <property type="entry name" value="HUPs"/>
    <property type="match status" value="1"/>
</dbReference>
<dbReference type="EC" id="6.1.1.16" evidence="13"/>
<dbReference type="Proteomes" id="UP000824124">
    <property type="component" value="Unassembled WGS sequence"/>
</dbReference>
<comment type="subcellular location">
    <subcellularLocation>
        <location evidence="1 13">Cytoplasm</location>
    </subcellularLocation>
</comment>
<proteinExistence type="inferred from homology"/>
<keyword evidence="7 13" id="KW-0547">Nucleotide-binding</keyword>
<evidence type="ECO:0000256" key="13">
    <source>
        <dbReference type="HAMAP-Rule" id="MF_00041"/>
    </source>
</evidence>
<dbReference type="EMBL" id="DVMH01000029">
    <property type="protein sequence ID" value="HIU10754.1"/>
    <property type="molecule type" value="Genomic_DNA"/>
</dbReference>
<evidence type="ECO:0000259" key="14">
    <source>
        <dbReference type="SMART" id="SM00840"/>
    </source>
</evidence>
<evidence type="ECO:0000313" key="15">
    <source>
        <dbReference type="EMBL" id="HIU10754.1"/>
    </source>
</evidence>
<feature type="short sequence motif" description="'HIGH' region" evidence="13">
    <location>
        <begin position="31"/>
        <end position="41"/>
    </location>
</feature>
<sequence>MAIFVYDTMAGRKVKFEPRHEGKVGIYACGPTVYNYIHLGNARPIVVFDSIRRYFKYAGYDVTYVQNFTDVDDKIINRANEEGIAPGEVAEKYIAAYFEDVQELNVLPADYHPRVTEHMPDIIALVEKLIERGVAYEVNGDVYFAVEKFADYGKLSGRDLDDMLAGARVQIGDQKRNPMDFAVWKAAKPGEPYWESPWGKGRPGWHIECSAMSRKYLGDGFDIHGGGADLIFPHHENEIAQAEAATGCCFARHWLHNGFITVNDEKMSKSLGNFFLLRDILEKFPGDVVRFFLLNTHYRSPIDFDDEKLQVAAKSLSRIRNAYGLLNEAVKAGGGQDAAATEHLAAATATLQTAFAAAMDDDFNTALAIAAIFDYTKVLNSYAKAADLAALNDAKAALDAIDGVIACIKPKARAGGDSLTPKLMELIIAIRQQARANKDWATADQIRDELKKLGIVLEDGADAVHWKLAD</sequence>
<dbReference type="Pfam" id="PF01406">
    <property type="entry name" value="tRNA-synt_1e"/>
    <property type="match status" value="1"/>
</dbReference>
<dbReference type="Pfam" id="PF09190">
    <property type="entry name" value="DALR_2"/>
    <property type="match status" value="1"/>
</dbReference>
<dbReference type="AlphaFoldDB" id="A0A9D1KYW2"/>
<keyword evidence="5 13" id="KW-0436">Ligase</keyword>
<dbReference type="GO" id="GO:0006423">
    <property type="term" value="P:cysteinyl-tRNA aminoacylation"/>
    <property type="evidence" value="ECO:0007669"/>
    <property type="project" value="UniProtKB-UniRule"/>
</dbReference>
<dbReference type="GO" id="GO:0005524">
    <property type="term" value="F:ATP binding"/>
    <property type="evidence" value="ECO:0007669"/>
    <property type="project" value="UniProtKB-UniRule"/>
</dbReference>
<dbReference type="InterPro" id="IPR015803">
    <property type="entry name" value="Cys-tRNA-ligase"/>
</dbReference>
<dbReference type="InterPro" id="IPR009080">
    <property type="entry name" value="tRNAsynth_Ia_anticodon-bd"/>
</dbReference>
<dbReference type="NCBIfam" id="TIGR00435">
    <property type="entry name" value="cysS"/>
    <property type="match status" value="1"/>
</dbReference>
<dbReference type="InterPro" id="IPR015273">
    <property type="entry name" value="Cys-tRNA-synt_Ia_DALR"/>
</dbReference>
<comment type="subunit">
    <text evidence="3 13">Monomer.</text>
</comment>
<keyword evidence="11 13" id="KW-0030">Aminoacyl-tRNA synthetase</keyword>
<dbReference type="PANTHER" id="PTHR10890:SF3">
    <property type="entry name" value="CYSTEINE--TRNA LIGASE, CYTOPLASMIC"/>
    <property type="match status" value="1"/>
</dbReference>
<gene>
    <name evidence="13" type="primary">cysS</name>
    <name evidence="15" type="ORF">IAB00_05900</name>
</gene>